<dbReference type="PROSITE" id="PS50110">
    <property type="entry name" value="RESPONSE_REGULATORY"/>
    <property type="match status" value="1"/>
</dbReference>
<evidence type="ECO:0000313" key="8">
    <source>
        <dbReference type="Proteomes" id="UP000289340"/>
    </source>
</evidence>
<evidence type="ECO:0000259" key="6">
    <source>
        <dbReference type="PROSITE" id="PS50110"/>
    </source>
</evidence>
<feature type="compositionally biased region" description="Basic and acidic residues" evidence="5">
    <location>
        <begin position="241"/>
        <end position="258"/>
    </location>
</feature>
<reference evidence="7 8" key="1">
    <citation type="submission" date="2018-09" db="EMBL/GenBank/DDBJ databases">
        <title>A high-quality reference genome of wild soybean provides a powerful tool to mine soybean genomes.</title>
        <authorList>
            <person name="Xie M."/>
            <person name="Chung C.Y.L."/>
            <person name="Li M.-W."/>
            <person name="Wong F.-L."/>
            <person name="Chan T.-F."/>
            <person name="Lam H.-M."/>
        </authorList>
    </citation>
    <scope>NUCLEOTIDE SEQUENCE [LARGE SCALE GENOMIC DNA]</scope>
    <source>
        <strain evidence="8">cv. W05</strain>
        <tissue evidence="7">Hypocotyl of etiolated seedlings</tissue>
    </source>
</reference>
<evidence type="ECO:0000256" key="4">
    <source>
        <dbReference type="PROSITE-ProRule" id="PRU00169"/>
    </source>
</evidence>
<dbReference type="CDD" id="cd17581">
    <property type="entry name" value="REC_typeA_ARR"/>
    <property type="match status" value="1"/>
</dbReference>
<evidence type="ECO:0000313" key="7">
    <source>
        <dbReference type="EMBL" id="RZC18230.1"/>
    </source>
</evidence>
<dbReference type="InterPro" id="IPR045279">
    <property type="entry name" value="ARR-like"/>
</dbReference>
<dbReference type="GO" id="GO:0009736">
    <property type="term" value="P:cytokinin-activated signaling pathway"/>
    <property type="evidence" value="ECO:0007669"/>
    <property type="project" value="InterPro"/>
</dbReference>
<evidence type="ECO:0000256" key="5">
    <source>
        <dbReference type="SAM" id="MobiDB-lite"/>
    </source>
</evidence>
<dbReference type="Proteomes" id="UP000289340">
    <property type="component" value="Chromosome 4"/>
</dbReference>
<keyword evidence="8" id="KW-1185">Reference proteome</keyword>
<organism evidence="7 8">
    <name type="scientific">Glycine soja</name>
    <name type="common">Wild soybean</name>
    <dbReference type="NCBI Taxonomy" id="3848"/>
    <lineage>
        <taxon>Eukaryota</taxon>
        <taxon>Viridiplantae</taxon>
        <taxon>Streptophyta</taxon>
        <taxon>Embryophyta</taxon>
        <taxon>Tracheophyta</taxon>
        <taxon>Spermatophyta</taxon>
        <taxon>Magnoliopsida</taxon>
        <taxon>eudicotyledons</taxon>
        <taxon>Gunneridae</taxon>
        <taxon>Pentapetalae</taxon>
        <taxon>rosids</taxon>
        <taxon>fabids</taxon>
        <taxon>Fabales</taxon>
        <taxon>Fabaceae</taxon>
        <taxon>Papilionoideae</taxon>
        <taxon>50 kb inversion clade</taxon>
        <taxon>NPAAA clade</taxon>
        <taxon>indigoferoid/millettioid clade</taxon>
        <taxon>Phaseoleae</taxon>
        <taxon>Glycine</taxon>
        <taxon>Glycine subgen. Soja</taxon>
    </lineage>
</organism>
<feature type="compositionally biased region" description="Low complexity" evidence="5">
    <location>
        <begin position="204"/>
        <end position="232"/>
    </location>
</feature>
<dbReference type="PANTHER" id="PTHR43874">
    <property type="entry name" value="TWO-COMPONENT RESPONSE REGULATOR"/>
    <property type="match status" value="1"/>
</dbReference>
<dbReference type="SUPFAM" id="SSF52172">
    <property type="entry name" value="CheY-like"/>
    <property type="match status" value="1"/>
</dbReference>
<dbReference type="InterPro" id="IPR011006">
    <property type="entry name" value="CheY-like_superfamily"/>
</dbReference>
<feature type="modified residue" description="4-aspartylphosphate" evidence="4">
    <location>
        <position position="125"/>
    </location>
</feature>
<dbReference type="Gene3D" id="3.40.50.2300">
    <property type="match status" value="1"/>
</dbReference>
<feature type="region of interest" description="Disordered" evidence="5">
    <location>
        <begin position="201"/>
        <end position="258"/>
    </location>
</feature>
<dbReference type="AlphaFoldDB" id="A0A445L5G1"/>
<protein>
    <submittedName>
        <fullName evidence="7">Two-component response regulator ARR9 isoform B</fullName>
    </submittedName>
</protein>
<accession>A0A445L5G1</accession>
<dbReference type="InterPro" id="IPR001789">
    <property type="entry name" value="Sig_transdc_resp-reg_receiver"/>
</dbReference>
<keyword evidence="1" id="KW-0902">Two-component regulatory system</keyword>
<evidence type="ECO:0000256" key="2">
    <source>
        <dbReference type="ARBA" id="ARBA00023015"/>
    </source>
</evidence>
<gene>
    <name evidence="7" type="ORF">D0Y65_010739</name>
</gene>
<proteinExistence type="predicted"/>
<keyword evidence="3" id="KW-0804">Transcription</keyword>
<keyword evidence="4" id="KW-0597">Phosphoprotein</keyword>
<feature type="domain" description="Response regulatory" evidence="6">
    <location>
        <begin position="48"/>
        <end position="191"/>
    </location>
</feature>
<dbReference type="Pfam" id="PF00072">
    <property type="entry name" value="Response_reg"/>
    <property type="match status" value="1"/>
</dbReference>
<keyword evidence="2" id="KW-0805">Transcription regulation</keyword>
<dbReference type="GO" id="GO:0000160">
    <property type="term" value="P:phosphorelay signal transduction system"/>
    <property type="evidence" value="ECO:0007669"/>
    <property type="project" value="UniProtKB-KW"/>
</dbReference>
<comment type="caution">
    <text evidence="7">The sequence shown here is derived from an EMBL/GenBank/DDBJ whole genome shotgun (WGS) entry which is preliminary data.</text>
</comment>
<name>A0A445L5G1_GLYSO</name>
<dbReference type="EMBL" id="QZWG01000004">
    <property type="protein sequence ID" value="RZC18230.1"/>
    <property type="molecule type" value="Genomic_DNA"/>
</dbReference>
<sequence>MFEFRSLGRCRHCVQFQLILKPDMEFVDTRKLQLQHQQQLQQQPQHFHVLAVDDSVIDRKLLERLLRGSSCKVTCVDSGDKALKYLGLIDELDDTSSTSLESESSHPPPQPLQREGIKVNLIMTDYCMPGMSGYDLLKRVKGSSWKDVPVVIMSSENVPSRISMCLEEGAEEFLLKPLQLSDLDKLQPYFLKSVDNSCEKESANSSIDSDNDNVINNNSNNSNSNNNNNNSISKRKAMSPEPHREERSRPKMKELAVV</sequence>
<dbReference type="PANTHER" id="PTHR43874:SF96">
    <property type="entry name" value="TWO-COMPONENT RESPONSE REGULATOR ORR10-LIKE"/>
    <property type="match status" value="1"/>
</dbReference>
<dbReference type="SMART" id="SM00448">
    <property type="entry name" value="REC"/>
    <property type="match status" value="1"/>
</dbReference>
<evidence type="ECO:0000256" key="3">
    <source>
        <dbReference type="ARBA" id="ARBA00023163"/>
    </source>
</evidence>
<evidence type="ECO:0000256" key="1">
    <source>
        <dbReference type="ARBA" id="ARBA00023012"/>
    </source>
</evidence>